<dbReference type="GO" id="GO:0008270">
    <property type="term" value="F:zinc ion binding"/>
    <property type="evidence" value="ECO:0007669"/>
    <property type="project" value="UniProtKB-KW"/>
</dbReference>
<reference evidence="9" key="1">
    <citation type="submission" date="2025-08" db="UniProtKB">
        <authorList>
            <consortium name="Ensembl"/>
        </authorList>
    </citation>
    <scope>IDENTIFICATION</scope>
</reference>
<dbReference type="InterPro" id="IPR013087">
    <property type="entry name" value="Znf_C2H2_type"/>
</dbReference>
<accession>A0A8C9X318</accession>
<dbReference type="PANTHER" id="PTHR16515">
    <property type="entry name" value="PR DOMAIN ZINC FINGER PROTEIN"/>
    <property type="match status" value="1"/>
</dbReference>
<dbReference type="Proteomes" id="UP000694568">
    <property type="component" value="Unplaced"/>
</dbReference>
<feature type="domain" description="C2H2-type" evidence="8">
    <location>
        <begin position="52"/>
        <end position="74"/>
    </location>
</feature>
<evidence type="ECO:0000256" key="7">
    <source>
        <dbReference type="PROSITE-ProRule" id="PRU00042"/>
    </source>
</evidence>
<keyword evidence="2" id="KW-0479">Metal-binding</keyword>
<dbReference type="SMART" id="SM00355">
    <property type="entry name" value="ZnF_C2H2"/>
    <property type="match status" value="3"/>
</dbReference>
<evidence type="ECO:0000313" key="10">
    <source>
        <dbReference type="Proteomes" id="UP000694568"/>
    </source>
</evidence>
<comment type="subcellular location">
    <subcellularLocation>
        <location evidence="1">Nucleus</location>
    </subcellularLocation>
</comment>
<evidence type="ECO:0000313" key="9">
    <source>
        <dbReference type="Ensembl" id="ENSSLUP00000003480.1"/>
    </source>
</evidence>
<evidence type="ECO:0000256" key="4">
    <source>
        <dbReference type="ARBA" id="ARBA00022771"/>
    </source>
</evidence>
<dbReference type="Gene3D" id="3.30.160.60">
    <property type="entry name" value="Classic Zinc Finger"/>
    <property type="match status" value="3"/>
</dbReference>
<dbReference type="PANTHER" id="PTHR16515:SF49">
    <property type="entry name" value="GASTRULA ZINC FINGER PROTEIN XLCGF49.1-LIKE-RELATED"/>
    <property type="match status" value="1"/>
</dbReference>
<keyword evidence="4 7" id="KW-0863">Zinc-finger</keyword>
<reference evidence="9" key="2">
    <citation type="submission" date="2025-09" db="UniProtKB">
        <authorList>
            <consortium name="Ensembl"/>
        </authorList>
    </citation>
    <scope>IDENTIFICATION</scope>
</reference>
<feature type="domain" description="C2H2-type" evidence="8">
    <location>
        <begin position="75"/>
        <end position="95"/>
    </location>
</feature>
<evidence type="ECO:0000256" key="1">
    <source>
        <dbReference type="ARBA" id="ARBA00004123"/>
    </source>
</evidence>
<protein>
    <recommendedName>
        <fullName evidence="8">C2H2-type domain-containing protein</fullName>
    </recommendedName>
</protein>
<keyword evidence="3" id="KW-0677">Repeat</keyword>
<organism evidence="9 10">
    <name type="scientific">Sander lucioperca</name>
    <name type="common">Pike-perch</name>
    <name type="synonym">Perca lucioperca</name>
    <dbReference type="NCBI Taxonomy" id="283035"/>
    <lineage>
        <taxon>Eukaryota</taxon>
        <taxon>Metazoa</taxon>
        <taxon>Chordata</taxon>
        <taxon>Craniata</taxon>
        <taxon>Vertebrata</taxon>
        <taxon>Euteleostomi</taxon>
        <taxon>Actinopterygii</taxon>
        <taxon>Neopterygii</taxon>
        <taxon>Teleostei</taxon>
        <taxon>Neoteleostei</taxon>
        <taxon>Acanthomorphata</taxon>
        <taxon>Eupercaria</taxon>
        <taxon>Perciformes</taxon>
        <taxon>Percoidei</taxon>
        <taxon>Percidae</taxon>
        <taxon>Luciopercinae</taxon>
        <taxon>Sander</taxon>
    </lineage>
</organism>
<dbReference type="InterPro" id="IPR036236">
    <property type="entry name" value="Znf_C2H2_sf"/>
</dbReference>
<evidence type="ECO:0000256" key="3">
    <source>
        <dbReference type="ARBA" id="ARBA00022737"/>
    </source>
</evidence>
<dbReference type="SUPFAM" id="SSF57667">
    <property type="entry name" value="beta-beta-alpha zinc fingers"/>
    <property type="match status" value="2"/>
</dbReference>
<feature type="domain" description="C2H2-type" evidence="8">
    <location>
        <begin position="21"/>
        <end position="48"/>
    </location>
</feature>
<evidence type="ECO:0000256" key="6">
    <source>
        <dbReference type="ARBA" id="ARBA00023242"/>
    </source>
</evidence>
<dbReference type="InterPro" id="IPR050331">
    <property type="entry name" value="Zinc_finger"/>
</dbReference>
<dbReference type="PROSITE" id="PS00028">
    <property type="entry name" value="ZINC_FINGER_C2H2_1"/>
    <property type="match status" value="1"/>
</dbReference>
<keyword evidence="5" id="KW-0862">Zinc</keyword>
<dbReference type="GO" id="GO:0005634">
    <property type="term" value="C:nucleus"/>
    <property type="evidence" value="ECO:0007669"/>
    <property type="project" value="UniProtKB-SubCell"/>
</dbReference>
<dbReference type="Ensembl" id="ENSSLUT00000003591.1">
    <property type="protein sequence ID" value="ENSSLUP00000003480.1"/>
    <property type="gene ID" value="ENSSLUG00000001513.1"/>
</dbReference>
<evidence type="ECO:0000256" key="2">
    <source>
        <dbReference type="ARBA" id="ARBA00022723"/>
    </source>
</evidence>
<dbReference type="GO" id="GO:0006357">
    <property type="term" value="P:regulation of transcription by RNA polymerase II"/>
    <property type="evidence" value="ECO:0007669"/>
    <property type="project" value="UniProtKB-ARBA"/>
</dbReference>
<dbReference type="GeneTree" id="ENSGT01150000286953"/>
<dbReference type="Pfam" id="PF00096">
    <property type="entry name" value="zf-C2H2"/>
    <property type="match status" value="3"/>
</dbReference>
<keyword evidence="10" id="KW-1185">Reference proteome</keyword>
<evidence type="ECO:0000259" key="8">
    <source>
        <dbReference type="PROSITE" id="PS50157"/>
    </source>
</evidence>
<evidence type="ECO:0000256" key="5">
    <source>
        <dbReference type="ARBA" id="ARBA00022833"/>
    </source>
</evidence>
<proteinExistence type="predicted"/>
<name>A0A8C9X318_SANLU</name>
<keyword evidence="6" id="KW-0539">Nucleus</keyword>
<sequence>MDSLYHGSADMQQKIPKKRACICKFCSKGFSSAANLESHLRTHTGERPYGSCGKAFSGLSNLEAHERVHTGEKPFHCDTCGKRFSEAGNLKKHQRFPFKWCPICKEHVFVG</sequence>
<dbReference type="AlphaFoldDB" id="A0A8C9X318"/>
<dbReference type="PROSITE" id="PS50157">
    <property type="entry name" value="ZINC_FINGER_C2H2_2"/>
    <property type="match status" value="3"/>
</dbReference>